<reference evidence="1 2" key="1">
    <citation type="submission" date="2024-02" db="EMBL/GenBank/DDBJ databases">
        <authorList>
            <consortium name="ELIXIR-Norway"/>
            <consortium name="Elixir Norway"/>
        </authorList>
    </citation>
    <scope>NUCLEOTIDE SEQUENCE [LARGE SCALE GENOMIC DNA]</scope>
</reference>
<proteinExistence type="predicted"/>
<evidence type="ECO:0000313" key="1">
    <source>
        <dbReference type="EMBL" id="CAK9189835.1"/>
    </source>
</evidence>
<sequence>MTVVPISQKELDTRLKDAGGAKGLVDGVIAVLEHAISVYKRDRNSLDETLLEPLKLDLDVLITITKEMADLMQSQSDHDQQVLENALRAIGDCNAMRGDLQQDIDEVNEKIARGIATAADENARLKKLDDAINENNRKIAKCLEHMDRALKWLWVPGYNWYLLGTLLHDLCTIQQSGLSEKKCCECRVEVD</sequence>
<keyword evidence="2" id="KW-1185">Reference proteome</keyword>
<protein>
    <submittedName>
        <fullName evidence="1">Uncharacterized protein</fullName>
    </submittedName>
</protein>
<accession>A0ABP0T976</accession>
<name>A0ABP0T976_9BRYO</name>
<gene>
    <name evidence="1" type="ORF">CSSPTR1EN2_LOCUS479</name>
</gene>
<evidence type="ECO:0000313" key="2">
    <source>
        <dbReference type="Proteomes" id="UP001497512"/>
    </source>
</evidence>
<organism evidence="1 2">
    <name type="scientific">Sphagnum troendelagicum</name>
    <dbReference type="NCBI Taxonomy" id="128251"/>
    <lineage>
        <taxon>Eukaryota</taxon>
        <taxon>Viridiplantae</taxon>
        <taxon>Streptophyta</taxon>
        <taxon>Embryophyta</taxon>
        <taxon>Bryophyta</taxon>
        <taxon>Sphagnophytina</taxon>
        <taxon>Sphagnopsida</taxon>
        <taxon>Sphagnales</taxon>
        <taxon>Sphagnaceae</taxon>
        <taxon>Sphagnum</taxon>
    </lineage>
</organism>
<dbReference type="EMBL" id="OZ019893">
    <property type="protein sequence ID" value="CAK9189835.1"/>
    <property type="molecule type" value="Genomic_DNA"/>
</dbReference>
<dbReference type="Proteomes" id="UP001497512">
    <property type="component" value="Chromosome 1"/>
</dbReference>
<dbReference type="SUPFAM" id="SSF58100">
    <property type="entry name" value="Bacterial hemolysins"/>
    <property type="match status" value="1"/>
</dbReference>